<feature type="repeat" description="WD" evidence="3">
    <location>
        <begin position="196"/>
        <end position="238"/>
    </location>
</feature>
<keyword evidence="6" id="KW-1185">Reference proteome</keyword>
<dbReference type="PROSITE" id="PS50082">
    <property type="entry name" value="WD_REPEATS_2"/>
    <property type="match status" value="3"/>
</dbReference>
<dbReference type="GO" id="GO:0031464">
    <property type="term" value="C:Cul4A-RING E3 ubiquitin ligase complex"/>
    <property type="evidence" value="ECO:0007669"/>
    <property type="project" value="TreeGrafter"/>
</dbReference>
<evidence type="ECO:0000256" key="1">
    <source>
        <dbReference type="ARBA" id="ARBA00022574"/>
    </source>
</evidence>
<dbReference type="GO" id="GO:0043161">
    <property type="term" value="P:proteasome-mediated ubiquitin-dependent protein catabolic process"/>
    <property type="evidence" value="ECO:0007669"/>
    <property type="project" value="TreeGrafter"/>
</dbReference>
<dbReference type="SUPFAM" id="SSF50978">
    <property type="entry name" value="WD40 repeat-like"/>
    <property type="match status" value="1"/>
</dbReference>
<dbReference type="RefSeq" id="XP_008718957.1">
    <property type="nucleotide sequence ID" value="XM_008720735.1"/>
</dbReference>
<dbReference type="eggNOG" id="KOG4283">
    <property type="taxonomic scope" value="Eukaryota"/>
</dbReference>
<feature type="repeat" description="WD" evidence="3">
    <location>
        <begin position="268"/>
        <end position="310"/>
    </location>
</feature>
<dbReference type="GeneID" id="19973742"/>
<keyword evidence="1 3" id="KW-0853">WD repeat</keyword>
<evidence type="ECO:0000313" key="5">
    <source>
        <dbReference type="EMBL" id="ETN38368.1"/>
    </source>
</evidence>
<dbReference type="Pfam" id="PF00400">
    <property type="entry name" value="WD40"/>
    <property type="match status" value="4"/>
</dbReference>
<dbReference type="PANTHER" id="PTHR46202">
    <property type="entry name" value="DNA EXCISION REPAIR PROTEIN ERCC-8"/>
    <property type="match status" value="1"/>
</dbReference>
<name>W2RRM7_CYPE1</name>
<dbReference type="SMART" id="SM00320">
    <property type="entry name" value="WD40"/>
    <property type="match status" value="5"/>
</dbReference>
<dbReference type="AlphaFoldDB" id="W2RRM7"/>
<dbReference type="EMBL" id="KB822722">
    <property type="protein sequence ID" value="ETN38368.1"/>
    <property type="molecule type" value="Genomic_DNA"/>
</dbReference>
<dbReference type="InterPro" id="IPR019775">
    <property type="entry name" value="WD40_repeat_CS"/>
</dbReference>
<dbReference type="GO" id="GO:0000109">
    <property type="term" value="C:nucleotide-excision repair complex"/>
    <property type="evidence" value="ECO:0007669"/>
    <property type="project" value="TreeGrafter"/>
</dbReference>
<reference evidence="5 6" key="1">
    <citation type="submission" date="2013-03" db="EMBL/GenBank/DDBJ databases">
        <title>The Genome Sequence of Phialophora europaea CBS 101466.</title>
        <authorList>
            <consortium name="The Broad Institute Genomics Platform"/>
            <person name="Cuomo C."/>
            <person name="de Hoog S."/>
            <person name="Gorbushina A."/>
            <person name="Walker B."/>
            <person name="Young S.K."/>
            <person name="Zeng Q."/>
            <person name="Gargeya S."/>
            <person name="Fitzgerald M."/>
            <person name="Haas B."/>
            <person name="Abouelleil A."/>
            <person name="Allen A.W."/>
            <person name="Alvarado L."/>
            <person name="Arachchi H.M."/>
            <person name="Berlin A.M."/>
            <person name="Chapman S.B."/>
            <person name="Gainer-Dewar J."/>
            <person name="Goldberg J."/>
            <person name="Griggs A."/>
            <person name="Gujja S."/>
            <person name="Hansen M."/>
            <person name="Howarth C."/>
            <person name="Imamovic A."/>
            <person name="Ireland A."/>
            <person name="Larimer J."/>
            <person name="McCowan C."/>
            <person name="Murphy C."/>
            <person name="Pearson M."/>
            <person name="Poon T.W."/>
            <person name="Priest M."/>
            <person name="Roberts A."/>
            <person name="Saif S."/>
            <person name="Shea T."/>
            <person name="Sisk P."/>
            <person name="Sykes S."/>
            <person name="Wortman J."/>
            <person name="Nusbaum C."/>
            <person name="Birren B."/>
        </authorList>
    </citation>
    <scope>NUCLEOTIDE SEQUENCE [LARGE SCALE GENOMIC DNA]</scope>
    <source>
        <strain evidence="5 6">CBS 101466</strain>
    </source>
</reference>
<dbReference type="PANTHER" id="PTHR46202:SF1">
    <property type="entry name" value="DNA EXCISION REPAIR PROTEIN ERCC-8"/>
    <property type="match status" value="1"/>
</dbReference>
<dbReference type="STRING" id="1220924.W2RRM7"/>
<dbReference type="InterPro" id="IPR042238">
    <property type="entry name" value="Rad28/ERCC8/Ckn1/ATCSA-1"/>
</dbReference>
<dbReference type="InterPro" id="IPR001680">
    <property type="entry name" value="WD40_rpt"/>
</dbReference>
<dbReference type="Proteomes" id="UP000030752">
    <property type="component" value="Unassembled WGS sequence"/>
</dbReference>
<feature type="region of interest" description="Disordered" evidence="4">
    <location>
        <begin position="425"/>
        <end position="463"/>
    </location>
</feature>
<evidence type="ECO:0000256" key="2">
    <source>
        <dbReference type="ARBA" id="ARBA00022737"/>
    </source>
</evidence>
<proteinExistence type="predicted"/>
<dbReference type="PROSITE" id="PS00678">
    <property type="entry name" value="WD_REPEATS_1"/>
    <property type="match status" value="1"/>
</dbReference>
<gene>
    <name evidence="5" type="ORF">HMPREF1541_06403</name>
</gene>
<dbReference type="InterPro" id="IPR015943">
    <property type="entry name" value="WD40/YVTN_repeat-like_dom_sf"/>
</dbReference>
<dbReference type="InParanoid" id="W2RRM7"/>
<dbReference type="GO" id="GO:0000209">
    <property type="term" value="P:protein polyubiquitination"/>
    <property type="evidence" value="ECO:0007669"/>
    <property type="project" value="TreeGrafter"/>
</dbReference>
<dbReference type="VEuPathDB" id="FungiDB:HMPREF1541_06403"/>
<evidence type="ECO:0000256" key="3">
    <source>
        <dbReference type="PROSITE-ProRule" id="PRU00221"/>
    </source>
</evidence>
<dbReference type="PROSITE" id="PS50294">
    <property type="entry name" value="WD_REPEATS_REGION"/>
    <property type="match status" value="3"/>
</dbReference>
<keyword evidence="2" id="KW-0677">Repeat</keyword>
<evidence type="ECO:0000313" key="6">
    <source>
        <dbReference type="Proteomes" id="UP000030752"/>
    </source>
</evidence>
<organism evidence="5 6">
    <name type="scientific">Cyphellophora europaea (strain CBS 101466)</name>
    <name type="common">Phialophora europaea</name>
    <dbReference type="NCBI Taxonomy" id="1220924"/>
    <lineage>
        <taxon>Eukaryota</taxon>
        <taxon>Fungi</taxon>
        <taxon>Dikarya</taxon>
        <taxon>Ascomycota</taxon>
        <taxon>Pezizomycotina</taxon>
        <taxon>Eurotiomycetes</taxon>
        <taxon>Chaetothyriomycetidae</taxon>
        <taxon>Chaetothyriales</taxon>
        <taxon>Cyphellophoraceae</taxon>
        <taxon>Cyphellophora</taxon>
    </lineage>
</organism>
<dbReference type="Gene3D" id="2.130.10.10">
    <property type="entry name" value="YVTN repeat-like/Quinoprotein amine dehydrogenase"/>
    <property type="match status" value="1"/>
</dbReference>
<sequence>MNNLHLGHRLGAVSTFPVQRAYKEQTLSSLRHDEQVTFSLARLAGDIPPSANVAHPNGVNCLAVRSDVLVTGGADACIRLWDLSSPNSTPSTATYHPRATLSRSPTGHTNALTSISIYPFDPVPSTLVSTSYDTNLLLTSITPTSLVPAHTFPLQYAVHTHAISPIPTHSPLIAAGTASPAIRLLDLRSGLATHSLPGHNGAIYALAWSPKHSHVLASGANDGRVLLFDVRRANAAFASLDLDDAIGVSAIEKNRLGGKTGQLLNYSSQAHTGPVTSVQWTSYPHEKLVTTGHDQRIRVWDSGNGRNELVHFGPRLKNTRLGPFGPLLAPAGYARKATQEVLLWANDDARGEVGVFGLREGDARGTMAVRGVHKGRVAKEREVDSLRGRGRINAMVWREDDGEGGGGRDGLEMISAHGDGTVGVWRIPEGDAGESAGDEVEGDGDQKNAGSWSAGENKKRKRQDFSALVEGLTKIKRVDAP</sequence>
<dbReference type="InterPro" id="IPR036322">
    <property type="entry name" value="WD40_repeat_dom_sf"/>
</dbReference>
<dbReference type="HOGENOM" id="CLU_032951_0_1_1"/>
<protein>
    <submittedName>
        <fullName evidence="5">Uncharacterized protein</fullName>
    </submittedName>
</protein>
<accession>W2RRM7</accession>
<evidence type="ECO:0000256" key="4">
    <source>
        <dbReference type="SAM" id="MobiDB-lite"/>
    </source>
</evidence>
<feature type="repeat" description="WD" evidence="3">
    <location>
        <begin position="52"/>
        <end position="91"/>
    </location>
</feature>
<dbReference type="GO" id="GO:0006283">
    <property type="term" value="P:transcription-coupled nucleotide-excision repair"/>
    <property type="evidence" value="ECO:0007669"/>
    <property type="project" value="InterPro"/>
</dbReference>
<dbReference type="OrthoDB" id="361494at2759"/>